<protein>
    <submittedName>
        <fullName evidence="3">Uncharacterized protein DUF1080</fullName>
    </submittedName>
</protein>
<dbReference type="Gene3D" id="2.60.120.560">
    <property type="entry name" value="Exo-inulinase, domain 1"/>
    <property type="match status" value="1"/>
</dbReference>
<dbReference type="AlphaFoldDB" id="A0A4Q7P9F7"/>
<dbReference type="InterPro" id="IPR010496">
    <property type="entry name" value="AL/BT2_dom"/>
</dbReference>
<keyword evidence="4" id="KW-1185">Reference proteome</keyword>
<organism evidence="3 4">
    <name type="scientific">Cecembia calidifontis</name>
    <dbReference type="NCBI Taxonomy" id="1187080"/>
    <lineage>
        <taxon>Bacteria</taxon>
        <taxon>Pseudomonadati</taxon>
        <taxon>Bacteroidota</taxon>
        <taxon>Cytophagia</taxon>
        <taxon>Cytophagales</taxon>
        <taxon>Cyclobacteriaceae</taxon>
        <taxon>Cecembia</taxon>
    </lineage>
</organism>
<keyword evidence="1" id="KW-0732">Signal</keyword>
<reference evidence="3 4" key="1">
    <citation type="submission" date="2019-02" db="EMBL/GenBank/DDBJ databases">
        <title>Genomic Encyclopedia of Archaeal and Bacterial Type Strains, Phase II (KMG-II): from individual species to whole genera.</title>
        <authorList>
            <person name="Goeker M."/>
        </authorList>
    </citation>
    <scope>NUCLEOTIDE SEQUENCE [LARGE SCALE GENOMIC DNA]</scope>
    <source>
        <strain evidence="3 4">DSM 21411</strain>
    </source>
</reference>
<feature type="signal peptide" evidence="1">
    <location>
        <begin position="1"/>
        <end position="19"/>
    </location>
</feature>
<dbReference type="Proteomes" id="UP000292209">
    <property type="component" value="Unassembled WGS sequence"/>
</dbReference>
<sequence>MRKVFLLCALIALVPKSNAQDYLFDFGTVRAWDALVGSGPVEETPIKWFDVNTGIESWYFEGDELVCKGLPIGVIRSEKQYQNFIMHIEWKHMEAGGNSGTFIWSSAVPGENRLPDGVEVQMLELDWVNQNKKDGVLPPLAYVHGELFGVGGVETLPDNPRGNRSKSIENRCLGKGEWNTYVVICVDGVIKLSVNGKFVNGINQSTQRKGYICLESEGAPIHFRNLRITELPPGVISEDQIAPLIK</sequence>
<evidence type="ECO:0000259" key="2">
    <source>
        <dbReference type="Pfam" id="PF06439"/>
    </source>
</evidence>
<dbReference type="EMBL" id="SGXG01000001">
    <property type="protein sequence ID" value="RZS96547.1"/>
    <property type="molecule type" value="Genomic_DNA"/>
</dbReference>
<feature type="domain" description="3-keto-alpha-glucoside-1,2-lyase/3-keto-2-hydroxy-glucal hydratase" evidence="2">
    <location>
        <begin position="44"/>
        <end position="229"/>
    </location>
</feature>
<dbReference type="OrthoDB" id="259356at2"/>
<comment type="caution">
    <text evidence="3">The sequence shown here is derived from an EMBL/GenBank/DDBJ whole genome shotgun (WGS) entry which is preliminary data.</text>
</comment>
<dbReference type="RefSeq" id="WP_130275453.1">
    <property type="nucleotide sequence ID" value="NZ_SGXG01000001.1"/>
</dbReference>
<name>A0A4Q7P9F7_9BACT</name>
<feature type="chain" id="PRO_5020311496" evidence="1">
    <location>
        <begin position="20"/>
        <end position="246"/>
    </location>
</feature>
<accession>A0A4Q7P9F7</accession>
<dbReference type="Pfam" id="PF06439">
    <property type="entry name" value="3keto-disac_hyd"/>
    <property type="match status" value="1"/>
</dbReference>
<evidence type="ECO:0000256" key="1">
    <source>
        <dbReference type="SAM" id="SignalP"/>
    </source>
</evidence>
<evidence type="ECO:0000313" key="4">
    <source>
        <dbReference type="Proteomes" id="UP000292209"/>
    </source>
</evidence>
<evidence type="ECO:0000313" key="3">
    <source>
        <dbReference type="EMBL" id="RZS96547.1"/>
    </source>
</evidence>
<proteinExistence type="predicted"/>
<dbReference type="GO" id="GO:0016787">
    <property type="term" value="F:hydrolase activity"/>
    <property type="evidence" value="ECO:0007669"/>
    <property type="project" value="InterPro"/>
</dbReference>
<gene>
    <name evidence="3" type="ORF">BC751_2123</name>
</gene>